<dbReference type="Gene3D" id="1.10.150.110">
    <property type="entry name" value="DNA polymerase beta, N-terminal domain-like"/>
    <property type="match status" value="1"/>
</dbReference>
<dbReference type="PANTHER" id="PTHR36928:SF1">
    <property type="entry name" value="PHOSPHATASE YCDX-RELATED"/>
    <property type="match status" value="1"/>
</dbReference>
<accession>A0A948S1J2</accession>
<dbReference type="InterPro" id="IPR003141">
    <property type="entry name" value="Pol/His_phosphatase_N"/>
</dbReference>
<feature type="domain" description="DNA-directed DNA polymerase X" evidence="4">
    <location>
        <begin position="1"/>
        <end position="312"/>
    </location>
</feature>
<feature type="domain" description="Polymerase/histidinol phosphatase N-terminal" evidence="3">
    <location>
        <begin position="336"/>
        <end position="415"/>
    </location>
</feature>
<keyword evidence="5" id="KW-0540">Nuclease</keyword>
<dbReference type="InterPro" id="IPR037160">
    <property type="entry name" value="DNA_Pol_thumb_sf"/>
</dbReference>
<dbReference type="AlphaFoldDB" id="A0A948S1J2"/>
<dbReference type="SUPFAM" id="SSF158702">
    <property type="entry name" value="Sec63 N-terminal domain-like"/>
    <property type="match status" value="1"/>
</dbReference>
<dbReference type="EMBL" id="JAHJDP010000085">
    <property type="protein sequence ID" value="MBU2692134.1"/>
    <property type="molecule type" value="Genomic_DNA"/>
</dbReference>
<dbReference type="InterPro" id="IPR043519">
    <property type="entry name" value="NT_sf"/>
</dbReference>
<keyword evidence="2" id="KW-0548">Nucleotidyltransferase</keyword>
<name>A0A948S1J2_UNCEI</name>
<evidence type="ECO:0000256" key="2">
    <source>
        <dbReference type="ARBA" id="ARBA00022695"/>
    </source>
</evidence>
<dbReference type="GO" id="GO:0004527">
    <property type="term" value="F:exonuclease activity"/>
    <property type="evidence" value="ECO:0007669"/>
    <property type="project" value="UniProtKB-KW"/>
</dbReference>
<dbReference type="InterPro" id="IPR029398">
    <property type="entry name" value="PolB_thumb"/>
</dbReference>
<dbReference type="Pfam" id="PF14716">
    <property type="entry name" value="HHH_8"/>
    <property type="match status" value="1"/>
</dbReference>
<dbReference type="CDD" id="cd07436">
    <property type="entry name" value="PHP_PolX"/>
    <property type="match status" value="1"/>
</dbReference>
<dbReference type="GO" id="GO:0005829">
    <property type="term" value="C:cytosol"/>
    <property type="evidence" value="ECO:0007669"/>
    <property type="project" value="TreeGrafter"/>
</dbReference>
<gene>
    <name evidence="5" type="primary">polX</name>
    <name evidence="5" type="ORF">KJ970_14530</name>
</gene>
<dbReference type="PIRSF" id="PIRSF005047">
    <property type="entry name" value="UCP005047_YshC"/>
    <property type="match status" value="1"/>
</dbReference>
<dbReference type="SUPFAM" id="SSF89550">
    <property type="entry name" value="PHP domain-like"/>
    <property type="match status" value="1"/>
</dbReference>
<organism evidence="5 6">
    <name type="scientific">Eiseniibacteriota bacterium</name>
    <dbReference type="NCBI Taxonomy" id="2212470"/>
    <lineage>
        <taxon>Bacteria</taxon>
        <taxon>Candidatus Eiseniibacteriota</taxon>
    </lineage>
</organism>
<dbReference type="Gene3D" id="1.10.150.20">
    <property type="entry name" value="5' to 3' exonuclease, C-terminal subdomain"/>
    <property type="match status" value="1"/>
</dbReference>
<dbReference type="InterPro" id="IPR022311">
    <property type="entry name" value="PolX-like"/>
</dbReference>
<dbReference type="Proteomes" id="UP000777784">
    <property type="component" value="Unassembled WGS sequence"/>
</dbReference>
<comment type="caution">
    <text evidence="5">The sequence shown here is derived from an EMBL/GenBank/DDBJ whole genome shotgun (WGS) entry which is preliminary data.</text>
</comment>
<dbReference type="GO" id="GO:0003887">
    <property type="term" value="F:DNA-directed DNA polymerase activity"/>
    <property type="evidence" value="ECO:0007669"/>
    <property type="project" value="InterPro"/>
</dbReference>
<evidence type="ECO:0000313" key="6">
    <source>
        <dbReference type="Proteomes" id="UP000777784"/>
    </source>
</evidence>
<sequence>MAIDGTTAAELLQRVALYCELLGENPFKIRAYANASRIVKEMAPEDLATLIRGEGPKIPGIGKGMLADIQELFATDKLELLETLQTQVPEGLLEILRIPGLGPRKVRTLWKELGITHPGELEYACQENHLVTLSGFGPKSQHKILEGLLWRKWIAGWFLRSKMEDAGTLITATLLNDSDALQVEVAGEIRRSMEIVRGITMVASMENPQKSLPPLAAKFPDATLDKNIIRLQLKDSIPAEIHAVTPDLFPLALWRLTGSKEHCRNVTAHAADRGWDIGETALRRNGEVIKPASEEELYNILDLPWIPPALREADEHGPSVLPQEIPRLLRIDDLEGLLHVHTKWSDGAETLETMVGAAAEMGCSYIGITDHSQSAFYANGLTPDRLMRQAEEIEKLRKRYPKIEIWHGTESDILSDGSLDFPDEVLKSLDFVIGSIHSQLHMDSEVMTRRLINAVNNPYMDILGHPTGRLLLARETSTPDMEAILKAAAETGTIIEFNANPYRQDLDWRWIPKARQLGVLISVNPDAHNVSGLTHIDYGINTSIKGRLGPEGTFNALKPEEARKRLKRYRMKVAH</sequence>
<keyword evidence="1" id="KW-0808">Transferase</keyword>
<dbReference type="GO" id="GO:0008270">
    <property type="term" value="F:zinc ion binding"/>
    <property type="evidence" value="ECO:0007669"/>
    <property type="project" value="TreeGrafter"/>
</dbReference>
<dbReference type="SUPFAM" id="SSF47802">
    <property type="entry name" value="DNA polymerase beta, N-terminal domain-like"/>
    <property type="match status" value="1"/>
</dbReference>
<dbReference type="FunFam" id="3.20.20.140:FF:000047">
    <property type="entry name" value="PHP domain-containing protein"/>
    <property type="match status" value="1"/>
</dbReference>
<dbReference type="InterPro" id="IPR002054">
    <property type="entry name" value="DNA-dir_DNA_pol_X"/>
</dbReference>
<dbReference type="SMART" id="SM00483">
    <property type="entry name" value="POLXc"/>
    <property type="match status" value="1"/>
</dbReference>
<dbReference type="SUPFAM" id="SSF81301">
    <property type="entry name" value="Nucleotidyltransferase"/>
    <property type="match status" value="1"/>
</dbReference>
<dbReference type="InterPro" id="IPR004013">
    <property type="entry name" value="PHP_dom"/>
</dbReference>
<dbReference type="InterPro" id="IPR047967">
    <property type="entry name" value="PolX_PHP"/>
</dbReference>
<reference evidence="5" key="1">
    <citation type="submission" date="2021-05" db="EMBL/GenBank/DDBJ databases">
        <title>Energy efficiency and biological interactions define the core microbiome of deep oligotrophic groundwater.</title>
        <authorList>
            <person name="Mehrshad M."/>
            <person name="Lopez-Fernandez M."/>
            <person name="Bell E."/>
            <person name="Bernier-Latmani R."/>
            <person name="Bertilsson S."/>
            <person name="Dopson M."/>
        </authorList>
    </citation>
    <scope>NUCLEOTIDE SEQUENCE</scope>
    <source>
        <strain evidence="5">Modern_marine.mb.64</strain>
    </source>
</reference>
<protein>
    <submittedName>
        <fullName evidence="5">DNA polymerase/3'-5' exonuclease PolX</fullName>
    </submittedName>
</protein>
<evidence type="ECO:0000256" key="1">
    <source>
        <dbReference type="ARBA" id="ARBA00022679"/>
    </source>
</evidence>
<dbReference type="Pfam" id="PF02811">
    <property type="entry name" value="PHP"/>
    <property type="match status" value="1"/>
</dbReference>
<dbReference type="InterPro" id="IPR050243">
    <property type="entry name" value="PHP_phosphatase"/>
</dbReference>
<dbReference type="InterPro" id="IPR027421">
    <property type="entry name" value="DNA_pol_lamdba_lyase_dom_sf"/>
</dbReference>
<dbReference type="InterPro" id="IPR010996">
    <property type="entry name" value="HHH_MUS81"/>
</dbReference>
<dbReference type="NCBIfam" id="NF006375">
    <property type="entry name" value="PRK08609.1"/>
    <property type="match status" value="1"/>
</dbReference>
<keyword evidence="5" id="KW-0378">Hydrolase</keyword>
<dbReference type="GO" id="GO:0042578">
    <property type="term" value="F:phosphoric ester hydrolase activity"/>
    <property type="evidence" value="ECO:0007669"/>
    <property type="project" value="TreeGrafter"/>
</dbReference>
<dbReference type="Gene3D" id="3.20.20.140">
    <property type="entry name" value="Metal-dependent hydrolases"/>
    <property type="match status" value="1"/>
</dbReference>
<dbReference type="InterPro" id="IPR016195">
    <property type="entry name" value="Pol/histidinol_Pase-like"/>
</dbReference>
<dbReference type="Gene3D" id="3.30.210.10">
    <property type="entry name" value="DNA polymerase, thumb domain"/>
    <property type="match status" value="1"/>
</dbReference>
<dbReference type="GO" id="GO:0003677">
    <property type="term" value="F:DNA binding"/>
    <property type="evidence" value="ECO:0007669"/>
    <property type="project" value="InterPro"/>
</dbReference>
<evidence type="ECO:0000259" key="4">
    <source>
        <dbReference type="SMART" id="SM00483"/>
    </source>
</evidence>
<evidence type="ECO:0000313" key="5">
    <source>
        <dbReference type="EMBL" id="MBU2692134.1"/>
    </source>
</evidence>
<dbReference type="SMART" id="SM00481">
    <property type="entry name" value="POLIIIAc"/>
    <property type="match status" value="1"/>
</dbReference>
<proteinExistence type="predicted"/>
<keyword evidence="5" id="KW-0269">Exonuclease</keyword>
<dbReference type="Pfam" id="PF14520">
    <property type="entry name" value="HHH_5"/>
    <property type="match status" value="1"/>
</dbReference>
<dbReference type="Pfam" id="PF14791">
    <property type="entry name" value="DNA_pol_B_thumb"/>
    <property type="match status" value="1"/>
</dbReference>
<dbReference type="PANTHER" id="PTHR36928">
    <property type="entry name" value="PHOSPHATASE YCDX-RELATED"/>
    <property type="match status" value="1"/>
</dbReference>
<evidence type="ECO:0000259" key="3">
    <source>
        <dbReference type="SMART" id="SM00481"/>
    </source>
</evidence>